<dbReference type="KEGG" id="cput:CONPUDRAFT_168099"/>
<comment type="caution">
    <text evidence="1">The sequence shown here is derived from an EMBL/GenBank/DDBJ whole genome shotgun (WGS) entry which is preliminary data.</text>
</comment>
<keyword evidence="2" id="KW-1185">Reference proteome</keyword>
<evidence type="ECO:0000313" key="2">
    <source>
        <dbReference type="Proteomes" id="UP000053558"/>
    </source>
</evidence>
<dbReference type="GeneID" id="19205920"/>
<protein>
    <submittedName>
        <fullName evidence="1">Uncharacterized protein</fullName>
    </submittedName>
</protein>
<dbReference type="RefSeq" id="XP_007772529.1">
    <property type="nucleotide sequence ID" value="XM_007774339.1"/>
</dbReference>
<evidence type="ECO:0000313" key="1">
    <source>
        <dbReference type="EMBL" id="EIW77080.1"/>
    </source>
</evidence>
<gene>
    <name evidence="1" type="ORF">CONPUDRAFT_168099</name>
</gene>
<dbReference type="EMBL" id="JH711584">
    <property type="protein sequence ID" value="EIW77080.1"/>
    <property type="molecule type" value="Genomic_DNA"/>
</dbReference>
<name>A0A5M3MDX0_CONPW</name>
<sequence length="211" mass="24284">MDVLLRLLVNKRNIHSSGAHCTEDDQAFVRKLKEHLKKEYLLAHEPWRGIRLPPEYIQSDFMAPPALFFGIGFNQTAEDVLSLAQRLNTPEPTVCGKNHPMYLDMVLLSIKDTISKKLGKSPWHIEFLGILSPNTNLTQVMSLTDNSLTRLSGKRPRVDDISRFRSIRWNSLEDTAKAIQELTGREPMWYIGDHMQNEDWDSRKGYSVFGM</sequence>
<reference evidence="2" key="1">
    <citation type="journal article" date="2012" name="Science">
        <title>The Paleozoic origin of enzymatic lignin decomposition reconstructed from 31 fungal genomes.</title>
        <authorList>
            <person name="Floudas D."/>
            <person name="Binder M."/>
            <person name="Riley R."/>
            <person name="Barry K."/>
            <person name="Blanchette R.A."/>
            <person name="Henrissat B."/>
            <person name="Martinez A.T."/>
            <person name="Otillar R."/>
            <person name="Spatafora J.W."/>
            <person name="Yadav J.S."/>
            <person name="Aerts A."/>
            <person name="Benoit I."/>
            <person name="Boyd A."/>
            <person name="Carlson A."/>
            <person name="Copeland A."/>
            <person name="Coutinho P.M."/>
            <person name="de Vries R.P."/>
            <person name="Ferreira P."/>
            <person name="Findley K."/>
            <person name="Foster B."/>
            <person name="Gaskell J."/>
            <person name="Glotzer D."/>
            <person name="Gorecki P."/>
            <person name="Heitman J."/>
            <person name="Hesse C."/>
            <person name="Hori C."/>
            <person name="Igarashi K."/>
            <person name="Jurgens J.A."/>
            <person name="Kallen N."/>
            <person name="Kersten P."/>
            <person name="Kohler A."/>
            <person name="Kuees U."/>
            <person name="Kumar T.K.A."/>
            <person name="Kuo A."/>
            <person name="LaButti K."/>
            <person name="Larrondo L.F."/>
            <person name="Lindquist E."/>
            <person name="Ling A."/>
            <person name="Lombard V."/>
            <person name="Lucas S."/>
            <person name="Lundell T."/>
            <person name="Martin R."/>
            <person name="McLaughlin D.J."/>
            <person name="Morgenstern I."/>
            <person name="Morin E."/>
            <person name="Murat C."/>
            <person name="Nagy L.G."/>
            <person name="Nolan M."/>
            <person name="Ohm R.A."/>
            <person name="Patyshakuliyeva A."/>
            <person name="Rokas A."/>
            <person name="Ruiz-Duenas F.J."/>
            <person name="Sabat G."/>
            <person name="Salamov A."/>
            <person name="Samejima M."/>
            <person name="Schmutz J."/>
            <person name="Slot J.C."/>
            <person name="St John F."/>
            <person name="Stenlid J."/>
            <person name="Sun H."/>
            <person name="Sun S."/>
            <person name="Syed K."/>
            <person name="Tsang A."/>
            <person name="Wiebenga A."/>
            <person name="Young D."/>
            <person name="Pisabarro A."/>
            <person name="Eastwood D.C."/>
            <person name="Martin F."/>
            <person name="Cullen D."/>
            <person name="Grigoriev I.V."/>
            <person name="Hibbett D.S."/>
        </authorList>
    </citation>
    <scope>NUCLEOTIDE SEQUENCE [LARGE SCALE GENOMIC DNA]</scope>
    <source>
        <strain evidence="2">RWD-64-598 SS2</strain>
    </source>
</reference>
<accession>A0A5M3MDX0</accession>
<organism evidence="1 2">
    <name type="scientific">Coniophora puteana (strain RWD-64-598)</name>
    <name type="common">Brown rot fungus</name>
    <dbReference type="NCBI Taxonomy" id="741705"/>
    <lineage>
        <taxon>Eukaryota</taxon>
        <taxon>Fungi</taxon>
        <taxon>Dikarya</taxon>
        <taxon>Basidiomycota</taxon>
        <taxon>Agaricomycotina</taxon>
        <taxon>Agaricomycetes</taxon>
        <taxon>Agaricomycetidae</taxon>
        <taxon>Boletales</taxon>
        <taxon>Coniophorineae</taxon>
        <taxon>Coniophoraceae</taxon>
        <taxon>Coniophora</taxon>
    </lineage>
</organism>
<dbReference type="AlphaFoldDB" id="A0A5M3MDX0"/>
<dbReference type="OrthoDB" id="10486158at2759"/>
<proteinExistence type="predicted"/>
<dbReference type="Proteomes" id="UP000053558">
    <property type="component" value="Unassembled WGS sequence"/>
</dbReference>